<dbReference type="InterPro" id="IPR017261">
    <property type="entry name" value="DNA_mismatch_repair_MutS/MSH"/>
</dbReference>
<dbReference type="InterPro" id="IPR027417">
    <property type="entry name" value="P-loop_NTPase"/>
</dbReference>
<dbReference type="AlphaFoldDB" id="A0A6C0CRL1"/>
<evidence type="ECO:0000256" key="4">
    <source>
        <dbReference type="ARBA" id="ARBA00022840"/>
    </source>
</evidence>
<dbReference type="CDD" id="cd00085">
    <property type="entry name" value="HNHc"/>
    <property type="match status" value="1"/>
</dbReference>
<dbReference type="Pfam" id="PF01624">
    <property type="entry name" value="MutS_I"/>
    <property type="match status" value="1"/>
</dbReference>
<dbReference type="SMART" id="SM00534">
    <property type="entry name" value="MUTSac"/>
    <property type="match status" value="1"/>
</dbReference>
<dbReference type="InterPro" id="IPR016151">
    <property type="entry name" value="DNA_mismatch_repair_MutS_N"/>
</dbReference>
<keyword evidence="2" id="KW-0547">Nucleotide-binding</keyword>
<evidence type="ECO:0000256" key="3">
    <source>
        <dbReference type="ARBA" id="ARBA00022763"/>
    </source>
</evidence>
<dbReference type="InterPro" id="IPR007695">
    <property type="entry name" value="DNA_mismatch_repair_MutS-lik_N"/>
</dbReference>
<dbReference type="InterPro" id="IPR007696">
    <property type="entry name" value="DNA_mismatch_repair_MutS_core"/>
</dbReference>
<reference evidence="9" key="1">
    <citation type="journal article" date="2020" name="Nature">
        <title>Giant virus diversity and host interactions through global metagenomics.</title>
        <authorList>
            <person name="Schulz F."/>
            <person name="Roux S."/>
            <person name="Paez-Espino D."/>
            <person name="Jungbluth S."/>
            <person name="Walsh D.A."/>
            <person name="Denef V.J."/>
            <person name="McMahon K.D."/>
            <person name="Konstantinidis K.T."/>
            <person name="Eloe-Fadrosh E.A."/>
            <person name="Kyrpides N.C."/>
            <person name="Woyke T."/>
        </authorList>
    </citation>
    <scope>NUCLEOTIDE SEQUENCE</scope>
    <source>
        <strain evidence="9">GVMAG-M-3300021425-30</strain>
    </source>
</reference>
<dbReference type="SUPFAM" id="SSF52540">
    <property type="entry name" value="P-loop containing nucleoside triphosphate hydrolases"/>
    <property type="match status" value="1"/>
</dbReference>
<dbReference type="GO" id="GO:0005739">
    <property type="term" value="C:mitochondrion"/>
    <property type="evidence" value="ECO:0007669"/>
    <property type="project" value="TreeGrafter"/>
</dbReference>
<dbReference type="Gene3D" id="1.10.1420.10">
    <property type="match status" value="1"/>
</dbReference>
<sequence length="989" mass="113540">MPVVQDYIKYTNKWKKEYGEKTLVLMQVGSFFEVYGLRENDGTITGSNISEFSQLCDMLIAKKSQKVDGKQVLMAGFGVSQIDKYIKKLQESGYTIAIYTQDIQAKNTTRSLEEIISPGTYFSSDTRELSNNVMCVWLYRSKASKYSPSLMNIGIANIDNITGKSTITQFKREYYKDSCTYDDLERQISIFSPYECIIVAKNIEIDHVNDISGYVGLSNIKTHIVDLESKTDMAKHALNAEKQIYQNEIMQRFFKDISPELFTEVIRTHDFAIQAFTMLIDFIYQHNPNMVSKISFPFLENYTERLLLANHSLRQLNIIDDNRYNGKLSSVANLLNNCVTNMGKRSFMYNITSPTTNVDDLNKSYSITNHLIEFDNWKPIREKLYGVSDLDKFSRKLVYRKLSPKDLVRLYEDLTAIENTHEHILYDAYLSDIIEMDKLNCILKIREIKQRIEENFDLEKCEKIDDISNEKLGMLTPTQACFVKQGINADIDDTLSTSEMSSKRLEALRKYFSDMVGGVEKSKRTTTFIKIHETPKADPVLMGTSRRVKILKTLLQDKKEKTVTIHDDKGRYPPLDFNLSDLHFTTLGSNKKDLIITSPVINKVAHNIQKSRDELINKLSRFFNEFIAKLLEIQSDIDAISKFTSWADNYQNKCYIATKYNYCRPVIYERSKPFFNVEGLRHPLIEQLQTKELYVTNDLSLGEDKDGLLLYGTNAVGKTSFIRAVGISIVMAQAGLYVPCSSFFYKPYDKIFTRILGNDNLFKGLSTFAVEMSELRTILTLADENSIVIGDELCSGTESDSARSIFTAGVEWLHNSNSTFMFATHFHEINDYEEMSALERVKMMHMAVTYDKKRDILIYDRKLRDGPGDNMYGLEVCKALNLPDDFLSRAHAIRMKYDPKTTNILAQKKTRYNAKKIKGTCEICGSAGEEVHHLRHQASADVNQFIESHHKNHPANLVNLCEKCHDKIHDEGCEHKIVKTSKGYEIAKI</sequence>
<dbReference type="GO" id="GO:0043504">
    <property type="term" value="P:mitochondrial DNA repair"/>
    <property type="evidence" value="ECO:0007669"/>
    <property type="project" value="TreeGrafter"/>
</dbReference>
<dbReference type="SUPFAM" id="SSF48334">
    <property type="entry name" value="DNA repair protein MutS, domain III"/>
    <property type="match status" value="1"/>
</dbReference>
<dbReference type="GO" id="GO:0006298">
    <property type="term" value="P:mismatch repair"/>
    <property type="evidence" value="ECO:0007669"/>
    <property type="project" value="InterPro"/>
</dbReference>
<proteinExistence type="inferred from homology"/>
<keyword evidence="4" id="KW-0067">ATP-binding</keyword>
<dbReference type="GO" id="GO:0030983">
    <property type="term" value="F:mismatched DNA binding"/>
    <property type="evidence" value="ECO:0007669"/>
    <property type="project" value="InterPro"/>
</dbReference>
<dbReference type="Gene3D" id="3.40.1170.10">
    <property type="entry name" value="DNA repair protein MutS, domain I"/>
    <property type="match status" value="1"/>
</dbReference>
<dbReference type="Pfam" id="PF00488">
    <property type="entry name" value="MutS_V"/>
    <property type="match status" value="1"/>
</dbReference>
<evidence type="ECO:0000259" key="8">
    <source>
        <dbReference type="SMART" id="SM00534"/>
    </source>
</evidence>
<dbReference type="GO" id="GO:0005634">
    <property type="term" value="C:nucleus"/>
    <property type="evidence" value="ECO:0007669"/>
    <property type="project" value="TreeGrafter"/>
</dbReference>
<evidence type="ECO:0000256" key="5">
    <source>
        <dbReference type="ARBA" id="ARBA00023125"/>
    </source>
</evidence>
<dbReference type="InterPro" id="IPR045076">
    <property type="entry name" value="MutS"/>
</dbReference>
<dbReference type="GO" id="GO:0140664">
    <property type="term" value="F:ATP-dependent DNA damage sensor activity"/>
    <property type="evidence" value="ECO:0007669"/>
    <property type="project" value="InterPro"/>
</dbReference>
<evidence type="ECO:0008006" key="10">
    <source>
        <dbReference type="Google" id="ProtNLM"/>
    </source>
</evidence>
<dbReference type="Gene3D" id="3.40.50.300">
    <property type="entry name" value="P-loop containing nucleotide triphosphate hydrolases"/>
    <property type="match status" value="1"/>
</dbReference>
<dbReference type="Pfam" id="PF05192">
    <property type="entry name" value="MutS_III"/>
    <property type="match status" value="1"/>
</dbReference>
<name>A0A6C0CRL1_9ZZZZ</name>
<dbReference type="InterPro" id="IPR000432">
    <property type="entry name" value="DNA_mismatch_repair_MutS_C"/>
</dbReference>
<dbReference type="EMBL" id="MN739467">
    <property type="protein sequence ID" value="QHT06334.1"/>
    <property type="molecule type" value="Genomic_DNA"/>
</dbReference>
<evidence type="ECO:0000259" key="7">
    <source>
        <dbReference type="SMART" id="SM00533"/>
    </source>
</evidence>
<accession>A0A6C0CRL1</accession>
<keyword evidence="3" id="KW-0227">DNA damage</keyword>
<dbReference type="PANTHER" id="PTHR11361">
    <property type="entry name" value="DNA MISMATCH REPAIR PROTEIN MUTS FAMILY MEMBER"/>
    <property type="match status" value="1"/>
</dbReference>
<dbReference type="GO" id="GO:0005524">
    <property type="term" value="F:ATP binding"/>
    <property type="evidence" value="ECO:0007669"/>
    <property type="project" value="UniProtKB-KW"/>
</dbReference>
<dbReference type="InterPro" id="IPR003615">
    <property type="entry name" value="HNH_nuc"/>
</dbReference>
<feature type="domain" description="DNA mismatch repair proteins mutS family" evidence="8">
    <location>
        <begin position="705"/>
        <end position="895"/>
    </location>
</feature>
<keyword evidence="5" id="KW-0238">DNA-binding</keyword>
<comment type="similarity">
    <text evidence="1">Belongs to the DNA mismatch repair MutS family.</text>
</comment>
<evidence type="ECO:0000313" key="9">
    <source>
        <dbReference type="EMBL" id="QHT06334.1"/>
    </source>
</evidence>
<evidence type="ECO:0000256" key="2">
    <source>
        <dbReference type="ARBA" id="ARBA00022741"/>
    </source>
</evidence>
<keyword evidence="6" id="KW-0234">DNA repair</keyword>
<protein>
    <recommendedName>
        <fullName evidence="10">DNA mismatch repair proteins mutS family domain-containing protein</fullName>
    </recommendedName>
</protein>
<evidence type="ECO:0000256" key="6">
    <source>
        <dbReference type="ARBA" id="ARBA00023204"/>
    </source>
</evidence>
<dbReference type="PIRSF" id="PIRSF037677">
    <property type="entry name" value="DNA_mis_repair_Msh6"/>
    <property type="match status" value="1"/>
</dbReference>
<organism evidence="9">
    <name type="scientific">viral metagenome</name>
    <dbReference type="NCBI Taxonomy" id="1070528"/>
    <lineage>
        <taxon>unclassified sequences</taxon>
        <taxon>metagenomes</taxon>
        <taxon>organismal metagenomes</taxon>
    </lineage>
</organism>
<feature type="domain" description="DNA mismatch repair protein MutS core" evidence="7">
    <location>
        <begin position="326"/>
        <end position="688"/>
    </location>
</feature>
<dbReference type="SMART" id="SM00533">
    <property type="entry name" value="MUTSd"/>
    <property type="match status" value="1"/>
</dbReference>
<dbReference type="InterPro" id="IPR036187">
    <property type="entry name" value="DNA_mismatch_repair_MutS_sf"/>
</dbReference>
<dbReference type="SUPFAM" id="SSF55271">
    <property type="entry name" value="DNA repair protein MutS, domain I"/>
    <property type="match status" value="1"/>
</dbReference>
<dbReference type="PANTHER" id="PTHR11361:SF34">
    <property type="entry name" value="DNA MISMATCH REPAIR PROTEIN MSH1, MITOCHONDRIAL"/>
    <property type="match status" value="1"/>
</dbReference>
<evidence type="ECO:0000256" key="1">
    <source>
        <dbReference type="ARBA" id="ARBA00006271"/>
    </source>
</evidence>